<dbReference type="SUPFAM" id="SSF48403">
    <property type="entry name" value="Ankyrin repeat"/>
    <property type="match status" value="1"/>
</dbReference>
<dbReference type="RefSeq" id="XP_013386796.1">
    <property type="nucleotide sequence ID" value="XM_013531342.1"/>
</dbReference>
<feature type="domain" description="Transient receptor ion channel" evidence="14">
    <location>
        <begin position="184"/>
        <end position="246"/>
    </location>
</feature>
<keyword evidence="4" id="KW-0677">Repeat</keyword>
<evidence type="ECO:0000256" key="12">
    <source>
        <dbReference type="SAM" id="MobiDB-lite"/>
    </source>
</evidence>
<feature type="transmembrane region" description="Helical" evidence="13">
    <location>
        <begin position="568"/>
        <end position="585"/>
    </location>
</feature>
<dbReference type="Pfam" id="PF08344">
    <property type="entry name" value="TRP_2"/>
    <property type="match status" value="1"/>
</dbReference>
<dbReference type="PANTHER" id="PTHR10117">
    <property type="entry name" value="TRANSIENT RECEPTOR POTENTIAL CHANNEL"/>
    <property type="match status" value="1"/>
</dbReference>
<feature type="transmembrane region" description="Helical" evidence="13">
    <location>
        <begin position="450"/>
        <end position="472"/>
    </location>
</feature>
<feature type="transmembrane region" description="Helical" evidence="13">
    <location>
        <begin position="606"/>
        <end position="627"/>
    </location>
</feature>
<dbReference type="PROSITE" id="PS50088">
    <property type="entry name" value="ANK_REPEAT"/>
    <property type="match status" value="1"/>
</dbReference>
<dbReference type="KEGG" id="lak:106156216"/>
<keyword evidence="5 13" id="KW-1133">Transmembrane helix</keyword>
<feature type="transmembrane region" description="Helical" evidence="13">
    <location>
        <begin position="526"/>
        <end position="548"/>
    </location>
</feature>
<evidence type="ECO:0000256" key="6">
    <source>
        <dbReference type="ARBA" id="ARBA00023043"/>
    </source>
</evidence>
<dbReference type="PRINTS" id="PR01097">
    <property type="entry name" value="TRNSRECEPTRP"/>
</dbReference>
<evidence type="ECO:0000256" key="3">
    <source>
        <dbReference type="ARBA" id="ARBA00022692"/>
    </source>
</evidence>
<evidence type="ECO:0000256" key="11">
    <source>
        <dbReference type="SAM" id="Coils"/>
    </source>
</evidence>
<dbReference type="Pfam" id="PF00023">
    <property type="entry name" value="Ank"/>
    <property type="match status" value="1"/>
</dbReference>
<evidence type="ECO:0000256" key="5">
    <source>
        <dbReference type="ARBA" id="ARBA00022989"/>
    </source>
</evidence>
<feature type="coiled-coil region" evidence="11">
    <location>
        <begin position="883"/>
        <end position="910"/>
    </location>
</feature>
<dbReference type="GO" id="GO:0051480">
    <property type="term" value="P:regulation of cytosolic calcium ion concentration"/>
    <property type="evidence" value="ECO:0007669"/>
    <property type="project" value="TreeGrafter"/>
</dbReference>
<feature type="transmembrane region" description="Helical" evidence="13">
    <location>
        <begin position="492"/>
        <end position="514"/>
    </location>
</feature>
<accession>A0A1S3HMR5</accession>
<protein>
    <submittedName>
        <fullName evidence="16">Transient-receptor-potential-like protein</fullName>
    </submittedName>
</protein>
<keyword evidence="3 13" id="KW-0812">Transmembrane</keyword>
<dbReference type="InterPro" id="IPR002110">
    <property type="entry name" value="Ankyrin_rpt"/>
</dbReference>
<organism evidence="15 16">
    <name type="scientific">Lingula anatina</name>
    <name type="common">Brachiopod</name>
    <name type="synonym">Lingula unguis</name>
    <dbReference type="NCBI Taxonomy" id="7574"/>
    <lineage>
        <taxon>Eukaryota</taxon>
        <taxon>Metazoa</taxon>
        <taxon>Spiralia</taxon>
        <taxon>Lophotrochozoa</taxon>
        <taxon>Brachiopoda</taxon>
        <taxon>Linguliformea</taxon>
        <taxon>Lingulata</taxon>
        <taxon>Lingulida</taxon>
        <taxon>Linguloidea</taxon>
        <taxon>Lingulidae</taxon>
        <taxon>Lingula</taxon>
    </lineage>
</organism>
<feature type="region of interest" description="Disordered" evidence="12">
    <location>
        <begin position="794"/>
        <end position="821"/>
    </location>
</feature>
<feature type="region of interest" description="Disordered" evidence="12">
    <location>
        <begin position="834"/>
        <end position="874"/>
    </location>
</feature>
<dbReference type="NCBIfam" id="TIGR00870">
    <property type="entry name" value="trp"/>
    <property type="match status" value="1"/>
</dbReference>
<evidence type="ECO:0000256" key="8">
    <source>
        <dbReference type="ARBA" id="ARBA00023136"/>
    </source>
</evidence>
<dbReference type="SMART" id="SM00248">
    <property type="entry name" value="ANK"/>
    <property type="match status" value="3"/>
</dbReference>
<dbReference type="SMART" id="SM01420">
    <property type="entry name" value="TRP_2"/>
    <property type="match status" value="1"/>
</dbReference>
<dbReference type="GO" id="GO:0007338">
    <property type="term" value="P:single fertilization"/>
    <property type="evidence" value="ECO:0007669"/>
    <property type="project" value="TreeGrafter"/>
</dbReference>
<keyword evidence="9" id="KW-0407">Ion channel</keyword>
<proteinExistence type="predicted"/>
<dbReference type="InterPro" id="IPR005821">
    <property type="entry name" value="Ion_trans_dom"/>
</dbReference>
<dbReference type="PANTHER" id="PTHR10117:SF80">
    <property type="entry name" value="TRANSIENT-RECEPTOR-POTENTIAL-LIKE PROTEIN"/>
    <property type="match status" value="1"/>
</dbReference>
<dbReference type="Gene3D" id="1.25.40.20">
    <property type="entry name" value="Ankyrin repeat-containing domain"/>
    <property type="match status" value="1"/>
</dbReference>
<dbReference type="OrthoDB" id="2373987at2759"/>
<dbReference type="GO" id="GO:0015279">
    <property type="term" value="F:store-operated calcium channel activity"/>
    <property type="evidence" value="ECO:0007669"/>
    <property type="project" value="TreeGrafter"/>
</dbReference>
<feature type="compositionally biased region" description="Polar residues" evidence="12">
    <location>
        <begin position="1"/>
        <end position="21"/>
    </location>
</feature>
<feature type="transmembrane region" description="Helical" evidence="13">
    <location>
        <begin position="338"/>
        <end position="361"/>
    </location>
</feature>
<comment type="subcellular location">
    <subcellularLocation>
        <location evidence="1">Membrane</location>
        <topology evidence="1">Multi-pass membrane protein</topology>
    </subcellularLocation>
</comment>
<feature type="repeat" description="ANK" evidence="10">
    <location>
        <begin position="149"/>
        <end position="181"/>
    </location>
</feature>
<dbReference type="InterPro" id="IPR013555">
    <property type="entry name" value="TRP_dom"/>
</dbReference>
<dbReference type="InParanoid" id="A0A1S3HMR5"/>
<dbReference type="GeneID" id="106156216"/>
<dbReference type="InterPro" id="IPR036770">
    <property type="entry name" value="Ankyrin_rpt-contain_sf"/>
</dbReference>
<keyword evidence="2" id="KW-0813">Transport</keyword>
<dbReference type="Pfam" id="PF12796">
    <property type="entry name" value="Ank_2"/>
    <property type="match status" value="1"/>
</dbReference>
<evidence type="ECO:0000256" key="10">
    <source>
        <dbReference type="PROSITE-ProRule" id="PRU00023"/>
    </source>
</evidence>
<keyword evidence="6 10" id="KW-0040">ANK repeat</keyword>
<evidence type="ECO:0000259" key="14">
    <source>
        <dbReference type="SMART" id="SM01420"/>
    </source>
</evidence>
<evidence type="ECO:0000256" key="4">
    <source>
        <dbReference type="ARBA" id="ARBA00022737"/>
    </source>
</evidence>
<dbReference type="GO" id="GO:0005886">
    <property type="term" value="C:plasma membrane"/>
    <property type="evidence" value="ECO:0007669"/>
    <property type="project" value="TreeGrafter"/>
</dbReference>
<dbReference type="Pfam" id="PF00520">
    <property type="entry name" value="Ion_trans"/>
    <property type="match status" value="1"/>
</dbReference>
<keyword evidence="8 13" id="KW-0472">Membrane</keyword>
<dbReference type="AlphaFoldDB" id="A0A1S3HMR5"/>
<feature type="transmembrane region" description="Helical" evidence="13">
    <location>
        <begin position="412"/>
        <end position="429"/>
    </location>
</feature>
<keyword evidence="11" id="KW-0175">Coiled coil</keyword>
<name>A0A1S3HMR5_LINAN</name>
<evidence type="ECO:0000313" key="16">
    <source>
        <dbReference type="RefSeq" id="XP_013386796.1"/>
    </source>
</evidence>
<evidence type="ECO:0000313" key="15">
    <source>
        <dbReference type="Proteomes" id="UP000085678"/>
    </source>
</evidence>
<feature type="region of interest" description="Disordered" evidence="12">
    <location>
        <begin position="1"/>
        <end position="30"/>
    </location>
</feature>
<evidence type="ECO:0000256" key="2">
    <source>
        <dbReference type="ARBA" id="ARBA00022448"/>
    </source>
</evidence>
<evidence type="ECO:0000256" key="9">
    <source>
        <dbReference type="ARBA" id="ARBA00023303"/>
    </source>
</evidence>
<evidence type="ECO:0000256" key="13">
    <source>
        <dbReference type="SAM" id="Phobius"/>
    </source>
</evidence>
<evidence type="ECO:0000256" key="7">
    <source>
        <dbReference type="ARBA" id="ARBA00023065"/>
    </source>
</evidence>
<dbReference type="GO" id="GO:0034703">
    <property type="term" value="C:cation channel complex"/>
    <property type="evidence" value="ECO:0007669"/>
    <property type="project" value="TreeGrafter"/>
</dbReference>
<keyword evidence="7" id="KW-0406">Ion transport</keyword>
<reference evidence="16" key="1">
    <citation type="submission" date="2025-08" db="UniProtKB">
        <authorList>
            <consortium name="RefSeq"/>
        </authorList>
    </citation>
    <scope>IDENTIFICATION</scope>
    <source>
        <tissue evidence="16">Gonads</tissue>
    </source>
</reference>
<evidence type="ECO:0000256" key="1">
    <source>
        <dbReference type="ARBA" id="ARBA00004141"/>
    </source>
</evidence>
<dbReference type="Proteomes" id="UP000085678">
    <property type="component" value="Unplaced"/>
</dbReference>
<gene>
    <name evidence="16" type="primary">LOC106156216</name>
</gene>
<keyword evidence="15" id="KW-1185">Reference proteome</keyword>
<sequence>MMSSSSLQCYSPNSSRGSNRSVPIPLEPLKQGHRMDPHERIFLDAAERGDKATMIRCLQGPNKVNVNCTNILGRSAIQIAVDNENVEIVELLLQQDGVKIGDALLYAIREGVYKIVEMLIDHHSISRDMLGMDWSQNQPPGEESADYSADISPVILAAHCNQFEILQLLLSRGAKIDKPHDITCTCTRCRNQVIRDSLRHSLRRIHTYRALASPAWISLTSSDPILTSFKLSWELECLASRENEFKDTYMQLSEQCKTFACDLLDQCRTTEEVIEVLNRDHHDNINGDERYPDRFTLDRLKFAIKYEQKQFVAHPHCQQLLTSIWYAGLPGWRRRNSIMKFLTCVGLIFLMPFLSFVYLIFPRSRIGQLVRSPFMKFLYHSTSFGVFLFLLASASANDKEGNARKRGPPPTALEGLIVIFVTGFIWAECKQLWEEGLKAYIRQWWNWLDFIMLSLYLCTFSLRTVAFIQIQSGDYGPSELDRKYWPMEDPTLISEGLFAVANVFSFARIIYLFLANPNLGPLQISLGCMLIDIAKFLFIFMLVLASFACGLNQLYSSYQPPDGSTAPFYTLDQSVGTLIWSLFGLTQLKDINIKDGQPFTKGIGELLFMVYHAMAIIVLINMLIAMMSSSFQDIEAHGDREWKFARTKLWTSYFDEGSTLSPPFNLLVSPKSVYYCIVAIKDSVCKCRERFHRKSEEQSKRTANGKVNTDSSTVYTGPNYKDIMRRLVSRYILQFKKQSSQDGVNEDDLLEIKQDISSLRFELREDRKRESGITTAHMERIKKDIMKMLQNNNASSSQLHPTSPVPSLSESRSISPVTHYTQNDQRPNALQLSPHAQHETQAQVEQQPPHHDLNLGKLQTHQPAQVSKRDSPPDHYELTQTRFDTQHDQMAQQQKLLEELKRDIIESVRAEVRGILTENASLKAQLQAGVTLSAVDLLPPFNSELYHTHLYTQL</sequence>
<dbReference type="GO" id="GO:0070679">
    <property type="term" value="F:inositol 1,4,5 trisphosphate binding"/>
    <property type="evidence" value="ECO:0007669"/>
    <property type="project" value="TreeGrafter"/>
</dbReference>
<dbReference type="InterPro" id="IPR002153">
    <property type="entry name" value="TRPC_channel"/>
</dbReference>
<feature type="transmembrane region" description="Helical" evidence="13">
    <location>
        <begin position="373"/>
        <end position="392"/>
    </location>
</feature>